<dbReference type="InterPro" id="IPR007492">
    <property type="entry name" value="LytTR_DNA-bd_dom"/>
</dbReference>
<dbReference type="EMBL" id="JAPDPJ010000037">
    <property type="protein sequence ID" value="MCW3787803.1"/>
    <property type="molecule type" value="Genomic_DNA"/>
</dbReference>
<evidence type="ECO:0000313" key="4">
    <source>
        <dbReference type="EMBL" id="MCW3787803.1"/>
    </source>
</evidence>
<keyword evidence="5" id="KW-1185">Reference proteome</keyword>
<dbReference type="PROSITE" id="PS50930">
    <property type="entry name" value="HTH_LYTTR"/>
    <property type="match status" value="1"/>
</dbReference>
<dbReference type="Gene3D" id="3.40.50.2300">
    <property type="match status" value="1"/>
</dbReference>
<evidence type="ECO:0000259" key="3">
    <source>
        <dbReference type="PROSITE" id="PS50930"/>
    </source>
</evidence>
<dbReference type="SUPFAM" id="SSF52172">
    <property type="entry name" value="CheY-like"/>
    <property type="match status" value="1"/>
</dbReference>
<dbReference type="SMART" id="SM00448">
    <property type="entry name" value="REC"/>
    <property type="match status" value="1"/>
</dbReference>
<reference evidence="4" key="1">
    <citation type="submission" date="2022-10" db="EMBL/GenBank/DDBJ databases">
        <authorList>
            <person name="Yu W.X."/>
        </authorList>
    </citation>
    <scope>NUCLEOTIDE SEQUENCE</scope>
    <source>
        <strain evidence="4">AAT</strain>
    </source>
</reference>
<dbReference type="Pfam" id="PF00072">
    <property type="entry name" value="Response_reg"/>
    <property type="match status" value="1"/>
</dbReference>
<comment type="caution">
    <text evidence="4">The sequence shown here is derived from an EMBL/GenBank/DDBJ whole genome shotgun (WGS) entry which is preliminary data.</text>
</comment>
<feature type="domain" description="HTH LytTR-type" evidence="3">
    <location>
        <begin position="133"/>
        <end position="238"/>
    </location>
</feature>
<dbReference type="InterPro" id="IPR011006">
    <property type="entry name" value="CheY-like_superfamily"/>
</dbReference>
<dbReference type="InterPro" id="IPR046947">
    <property type="entry name" value="LytR-like"/>
</dbReference>
<evidence type="ECO:0000256" key="1">
    <source>
        <dbReference type="PROSITE-ProRule" id="PRU00169"/>
    </source>
</evidence>
<dbReference type="PANTHER" id="PTHR37299:SF1">
    <property type="entry name" value="STAGE 0 SPORULATION PROTEIN A HOMOLOG"/>
    <property type="match status" value="1"/>
</dbReference>
<dbReference type="AlphaFoldDB" id="A0AAE3SGZ3"/>
<dbReference type="Proteomes" id="UP001209229">
    <property type="component" value="Unassembled WGS sequence"/>
</dbReference>
<dbReference type="InterPro" id="IPR001789">
    <property type="entry name" value="Sig_transdc_resp-reg_receiver"/>
</dbReference>
<dbReference type="Gene3D" id="2.40.50.1020">
    <property type="entry name" value="LytTr DNA-binding domain"/>
    <property type="match status" value="1"/>
</dbReference>
<name>A0AAE3SGZ3_9BACT</name>
<dbReference type="Pfam" id="PF04397">
    <property type="entry name" value="LytTR"/>
    <property type="match status" value="1"/>
</dbReference>
<dbReference type="PANTHER" id="PTHR37299">
    <property type="entry name" value="TRANSCRIPTIONAL REGULATOR-RELATED"/>
    <property type="match status" value="1"/>
</dbReference>
<dbReference type="GO" id="GO:0000156">
    <property type="term" value="F:phosphorelay response regulator activity"/>
    <property type="evidence" value="ECO:0007669"/>
    <property type="project" value="InterPro"/>
</dbReference>
<evidence type="ECO:0000259" key="2">
    <source>
        <dbReference type="PROSITE" id="PS50110"/>
    </source>
</evidence>
<sequence length="238" mass="26750">MTGINTVLIDDEQDALDSLEILLGEYEQVNIIKKTTDPIDIFPLIQTSKIDLVFLDIQMPTVNGLDLMQKIKECSPGLAVVFVSAHANFVSEAIKLNTFSYLLKPVSREELRQTIEKVQQYLNSLKITPPGKVLINSKNETIFINPAEVVFFKADGNYTCICLSDGTEYVASYNMGAVIGKFPKDMFVRVNRSLMVNKDHIVSINRKLKKCTISCGNKQMEVDVSTVFLREINTIFQS</sequence>
<evidence type="ECO:0000313" key="5">
    <source>
        <dbReference type="Proteomes" id="UP001209229"/>
    </source>
</evidence>
<organism evidence="4 5">
    <name type="scientific">Plebeiibacterium sediminum</name>
    <dbReference type="NCBI Taxonomy" id="2992112"/>
    <lineage>
        <taxon>Bacteria</taxon>
        <taxon>Pseudomonadati</taxon>
        <taxon>Bacteroidota</taxon>
        <taxon>Bacteroidia</taxon>
        <taxon>Marinilabiliales</taxon>
        <taxon>Marinilabiliaceae</taxon>
        <taxon>Plebeiibacterium</taxon>
    </lineage>
</organism>
<keyword evidence="4" id="KW-0238">DNA-binding</keyword>
<dbReference type="PROSITE" id="PS50110">
    <property type="entry name" value="RESPONSE_REGULATORY"/>
    <property type="match status" value="1"/>
</dbReference>
<dbReference type="GO" id="GO:0003677">
    <property type="term" value="F:DNA binding"/>
    <property type="evidence" value="ECO:0007669"/>
    <property type="project" value="UniProtKB-KW"/>
</dbReference>
<feature type="domain" description="Response regulatory" evidence="2">
    <location>
        <begin position="5"/>
        <end position="119"/>
    </location>
</feature>
<dbReference type="SMART" id="SM00850">
    <property type="entry name" value="LytTR"/>
    <property type="match status" value="1"/>
</dbReference>
<dbReference type="CDD" id="cd17536">
    <property type="entry name" value="REC_YesN-like"/>
    <property type="match status" value="1"/>
</dbReference>
<gene>
    <name evidence="4" type="ORF">OM075_15110</name>
</gene>
<dbReference type="RefSeq" id="WP_301191367.1">
    <property type="nucleotide sequence ID" value="NZ_JAPDPJ010000037.1"/>
</dbReference>
<protein>
    <submittedName>
        <fullName evidence="4">LytTR family DNA-binding domain-containing protein</fullName>
    </submittedName>
</protein>
<feature type="modified residue" description="4-aspartylphosphate" evidence="1">
    <location>
        <position position="56"/>
    </location>
</feature>
<keyword evidence="1" id="KW-0597">Phosphoprotein</keyword>
<proteinExistence type="predicted"/>
<accession>A0AAE3SGZ3</accession>